<dbReference type="EMBL" id="CP014841">
    <property type="protein sequence ID" value="AND69242.1"/>
    <property type="molecule type" value="Genomic_DNA"/>
</dbReference>
<dbReference type="KEGG" id="dtx:ATSB10_17880"/>
<dbReference type="Proteomes" id="UP000077255">
    <property type="component" value="Chromosome"/>
</dbReference>
<keyword evidence="3" id="KW-1185">Reference proteome</keyword>
<dbReference type="PATRIC" id="fig|445710.3.peg.1785"/>
<dbReference type="RefSeq" id="WP_063672153.1">
    <property type="nucleotide sequence ID" value="NZ_CP014841.1"/>
</dbReference>
<gene>
    <name evidence="2" type="ORF">ATSB10_17880</name>
</gene>
<dbReference type="STRING" id="445710.ATSB10_17880"/>
<evidence type="ECO:0000313" key="2">
    <source>
        <dbReference type="EMBL" id="AND69242.1"/>
    </source>
</evidence>
<organism evidence="2 3">
    <name type="scientific">Dyella thiooxydans</name>
    <dbReference type="NCBI Taxonomy" id="445710"/>
    <lineage>
        <taxon>Bacteria</taxon>
        <taxon>Pseudomonadati</taxon>
        <taxon>Pseudomonadota</taxon>
        <taxon>Gammaproteobacteria</taxon>
        <taxon>Lysobacterales</taxon>
        <taxon>Rhodanobacteraceae</taxon>
        <taxon>Dyella</taxon>
    </lineage>
</organism>
<feature type="domain" description="DNA mimic protein DMP19 C-terminal" evidence="1">
    <location>
        <begin position="20"/>
        <end position="90"/>
    </location>
</feature>
<evidence type="ECO:0000259" key="1">
    <source>
        <dbReference type="Pfam" id="PF14300"/>
    </source>
</evidence>
<reference evidence="2 3" key="1">
    <citation type="submission" date="2016-02" db="EMBL/GenBank/DDBJ databases">
        <title>Complete genome sequencing and analysis of ATSB10, Dyella thiooxydans isolated from rhizosphere soil of sunflower (Helianthus annuus L.).</title>
        <authorList>
            <person name="Lee Y."/>
            <person name="Hwangbo K."/>
            <person name="Chung H."/>
            <person name="Yoo J."/>
            <person name="Kim K.Y."/>
            <person name="Sa T.M."/>
            <person name="Um Y."/>
            <person name="Madhaiyan M."/>
        </authorList>
    </citation>
    <scope>NUCLEOTIDE SEQUENCE [LARGE SCALE GENOMIC DNA]</scope>
    <source>
        <strain evidence="2 3">ATSB10</strain>
    </source>
</reference>
<proteinExistence type="predicted"/>
<dbReference type="OrthoDB" id="5147630at2"/>
<name>A0A160N1Z0_9GAMM</name>
<dbReference type="AlphaFoldDB" id="A0A160N1Z0"/>
<dbReference type="Pfam" id="PF14300">
    <property type="entry name" value="DMP19"/>
    <property type="match status" value="1"/>
</dbReference>
<dbReference type="InterPro" id="IPR025402">
    <property type="entry name" value="DMP19_C"/>
</dbReference>
<accession>A0A160N1Z0</accession>
<evidence type="ECO:0000313" key="3">
    <source>
        <dbReference type="Proteomes" id="UP000077255"/>
    </source>
</evidence>
<sequence length="117" mass="12622">MQDIIWNRACLDFGGPSPAEGDRALAALLQAHGRVMSGGVVHALESLSVEELSEAIVGFRYFGLPRAAEVLAQAWDDSEECEDRLDRMYEAAIPDDGAIELAFRLKLTACPSAFAPA</sequence>
<protein>
    <recommendedName>
        <fullName evidence="1">DNA mimic protein DMP19 C-terminal domain-containing protein</fullName>
    </recommendedName>
</protein>